<reference evidence="2 3" key="1">
    <citation type="journal article" date="2016" name="Mol. Biol. Evol.">
        <title>Comparative Genomics of Early-Diverging Mushroom-Forming Fungi Provides Insights into the Origins of Lignocellulose Decay Capabilities.</title>
        <authorList>
            <person name="Nagy L.G."/>
            <person name="Riley R."/>
            <person name="Tritt A."/>
            <person name="Adam C."/>
            <person name="Daum C."/>
            <person name="Floudas D."/>
            <person name="Sun H."/>
            <person name="Yadav J.S."/>
            <person name="Pangilinan J."/>
            <person name="Larsson K.H."/>
            <person name="Matsuura K."/>
            <person name="Barry K."/>
            <person name="Labutti K."/>
            <person name="Kuo R."/>
            <person name="Ohm R.A."/>
            <person name="Bhattacharya S.S."/>
            <person name="Shirouzu T."/>
            <person name="Yoshinaga Y."/>
            <person name="Martin F.M."/>
            <person name="Grigoriev I.V."/>
            <person name="Hibbett D.S."/>
        </authorList>
    </citation>
    <scope>NUCLEOTIDE SEQUENCE [LARGE SCALE GENOMIC DNA]</scope>
    <source>
        <strain evidence="2 3">CBS 109695</strain>
    </source>
</reference>
<keyword evidence="3" id="KW-1185">Reference proteome</keyword>
<name>A0A166QCD7_9AGAM</name>
<feature type="coiled-coil region" evidence="1">
    <location>
        <begin position="153"/>
        <end position="187"/>
    </location>
</feature>
<evidence type="ECO:0000256" key="1">
    <source>
        <dbReference type="SAM" id="Coils"/>
    </source>
</evidence>
<gene>
    <name evidence="2" type="ORF">FIBSPDRAFT_886891</name>
</gene>
<evidence type="ECO:0000313" key="3">
    <source>
        <dbReference type="Proteomes" id="UP000076532"/>
    </source>
</evidence>
<dbReference type="EMBL" id="KV417511">
    <property type="protein sequence ID" value="KZP26993.1"/>
    <property type="molecule type" value="Genomic_DNA"/>
</dbReference>
<dbReference type="Proteomes" id="UP000076532">
    <property type="component" value="Unassembled WGS sequence"/>
</dbReference>
<dbReference type="AlphaFoldDB" id="A0A166QCD7"/>
<evidence type="ECO:0000313" key="2">
    <source>
        <dbReference type="EMBL" id="KZP26993.1"/>
    </source>
</evidence>
<proteinExistence type="predicted"/>
<keyword evidence="1" id="KW-0175">Coiled coil</keyword>
<organism evidence="2 3">
    <name type="scientific">Athelia psychrophila</name>
    <dbReference type="NCBI Taxonomy" id="1759441"/>
    <lineage>
        <taxon>Eukaryota</taxon>
        <taxon>Fungi</taxon>
        <taxon>Dikarya</taxon>
        <taxon>Basidiomycota</taxon>
        <taxon>Agaricomycotina</taxon>
        <taxon>Agaricomycetes</taxon>
        <taxon>Agaricomycetidae</taxon>
        <taxon>Atheliales</taxon>
        <taxon>Atheliaceae</taxon>
        <taxon>Athelia</taxon>
    </lineage>
</organism>
<protein>
    <submittedName>
        <fullName evidence="2">Uncharacterized protein</fullName>
    </submittedName>
</protein>
<sequence length="204" mass="22910">MQAPSRTSATAGLYHVLGNSLLLPVVSAFLQANFHTTIIMELDQQILRNRLYHILQVKPKPNSQYESKFWRGWRYEWDQYFAKVGVASLQGALLPPPPQPDFVISGMATLAETFACLDAYQKCYFANQADGAPPKDNIWWKDLSSASFPARSYDDHKKNKEMLLQRLAEAKARVEGAKTVVSKIEAERLAEVGAYGQLMDTLNG</sequence>
<accession>A0A166QCD7</accession>